<keyword evidence="1 12" id="KW-0639">Primosome</keyword>
<feature type="binding site" evidence="12">
    <location>
        <position position="463"/>
    </location>
    <ligand>
        <name>Zn(2+)</name>
        <dbReference type="ChEBI" id="CHEBI:29105"/>
        <label>2</label>
    </ligand>
</feature>
<dbReference type="InterPro" id="IPR042115">
    <property type="entry name" value="PriA_3primeBD_sf"/>
</dbReference>
<dbReference type="InterPro" id="IPR011545">
    <property type="entry name" value="DEAD/DEAH_box_helicase_dom"/>
</dbReference>
<dbReference type="SMART" id="SM00490">
    <property type="entry name" value="HELICc"/>
    <property type="match status" value="1"/>
</dbReference>
<evidence type="ECO:0000256" key="8">
    <source>
        <dbReference type="ARBA" id="ARBA00022840"/>
    </source>
</evidence>
<accession>A0A1I1V2E9</accession>
<dbReference type="Pfam" id="PF00271">
    <property type="entry name" value="Helicase_C"/>
    <property type="match status" value="1"/>
</dbReference>
<dbReference type="FunFam" id="3.40.50.300:FF:000489">
    <property type="entry name" value="Primosome assembly protein PriA"/>
    <property type="match status" value="1"/>
</dbReference>
<dbReference type="GO" id="GO:0043138">
    <property type="term" value="F:3'-5' DNA helicase activity"/>
    <property type="evidence" value="ECO:0007669"/>
    <property type="project" value="UniProtKB-EC"/>
</dbReference>
<comment type="cofactor">
    <cofactor evidence="12">
        <name>Zn(2+)</name>
        <dbReference type="ChEBI" id="CHEBI:29105"/>
    </cofactor>
    <text evidence="12">Binds 2 zinc ions per subunit.</text>
</comment>
<dbReference type="FunFam" id="3.40.1440.60:FF:000001">
    <property type="entry name" value="Primosomal protein N"/>
    <property type="match status" value="1"/>
</dbReference>
<keyword evidence="5 12" id="KW-0378">Hydrolase</keyword>
<dbReference type="Gene3D" id="3.40.50.300">
    <property type="entry name" value="P-loop containing nucleotide triphosphate hydrolases"/>
    <property type="match status" value="2"/>
</dbReference>
<dbReference type="CDD" id="cd17929">
    <property type="entry name" value="DEXHc_priA"/>
    <property type="match status" value="1"/>
</dbReference>
<evidence type="ECO:0000256" key="4">
    <source>
        <dbReference type="ARBA" id="ARBA00022741"/>
    </source>
</evidence>
<dbReference type="CDD" id="cd18804">
    <property type="entry name" value="SF2_C_priA"/>
    <property type="match status" value="1"/>
</dbReference>
<feature type="binding site" evidence="12">
    <location>
        <position position="448"/>
    </location>
    <ligand>
        <name>Zn(2+)</name>
        <dbReference type="ChEBI" id="CHEBI:29105"/>
        <label>2</label>
    </ligand>
</feature>
<dbReference type="GO" id="GO:0016887">
    <property type="term" value="F:ATP hydrolysis activity"/>
    <property type="evidence" value="ECO:0007669"/>
    <property type="project" value="RHEA"/>
</dbReference>
<evidence type="ECO:0000256" key="2">
    <source>
        <dbReference type="ARBA" id="ARBA00022705"/>
    </source>
</evidence>
<feature type="binding site" evidence="12">
    <location>
        <position position="439"/>
    </location>
    <ligand>
        <name>Zn(2+)</name>
        <dbReference type="ChEBI" id="CHEBI:29105"/>
        <label>1</label>
    </ligand>
</feature>
<evidence type="ECO:0000256" key="11">
    <source>
        <dbReference type="ARBA" id="ARBA00048988"/>
    </source>
</evidence>
<dbReference type="Pfam" id="PF00270">
    <property type="entry name" value="DEAD"/>
    <property type="match status" value="1"/>
</dbReference>
<dbReference type="SUPFAM" id="SSF52540">
    <property type="entry name" value="P-loop containing nucleoside triphosphate hydrolases"/>
    <property type="match status" value="2"/>
</dbReference>
<dbReference type="GO" id="GO:1990077">
    <property type="term" value="C:primosome complex"/>
    <property type="evidence" value="ECO:0007669"/>
    <property type="project" value="UniProtKB-UniRule"/>
</dbReference>
<feature type="binding site" evidence="12">
    <location>
        <position position="445"/>
    </location>
    <ligand>
        <name>Zn(2+)</name>
        <dbReference type="ChEBI" id="CHEBI:29105"/>
        <label>2</label>
    </ligand>
</feature>
<evidence type="ECO:0000256" key="5">
    <source>
        <dbReference type="ARBA" id="ARBA00022801"/>
    </source>
</evidence>
<dbReference type="PANTHER" id="PTHR30580">
    <property type="entry name" value="PRIMOSOMAL PROTEIN N"/>
    <property type="match status" value="1"/>
</dbReference>
<dbReference type="Pfam" id="PF18074">
    <property type="entry name" value="PriA_C"/>
    <property type="match status" value="1"/>
</dbReference>
<keyword evidence="9 12" id="KW-0238">DNA-binding</keyword>
<evidence type="ECO:0000256" key="1">
    <source>
        <dbReference type="ARBA" id="ARBA00022515"/>
    </source>
</evidence>
<evidence type="ECO:0000256" key="9">
    <source>
        <dbReference type="ARBA" id="ARBA00023125"/>
    </source>
</evidence>
<feature type="binding site" evidence="12">
    <location>
        <position position="479"/>
    </location>
    <ligand>
        <name>Zn(2+)</name>
        <dbReference type="ChEBI" id="CHEBI:29105"/>
        <label>1</label>
    </ligand>
</feature>
<dbReference type="RefSeq" id="WP_093428905.1">
    <property type="nucleotide sequence ID" value="NZ_FOMJ01000008.1"/>
</dbReference>
<feature type="domain" description="Helicase C-terminal" evidence="14">
    <location>
        <begin position="402"/>
        <end position="628"/>
    </location>
</feature>
<dbReference type="EMBL" id="FOMJ01000008">
    <property type="protein sequence ID" value="SFD77084.1"/>
    <property type="molecule type" value="Genomic_DNA"/>
</dbReference>
<dbReference type="OrthoDB" id="9759544at2"/>
<name>A0A1I1V2E9_9GAMM</name>
<dbReference type="GO" id="GO:0006302">
    <property type="term" value="P:double-strand break repair"/>
    <property type="evidence" value="ECO:0007669"/>
    <property type="project" value="InterPro"/>
</dbReference>
<comment type="catalytic activity">
    <reaction evidence="12">
        <text>Couples ATP hydrolysis with the unwinding of duplex DNA by translocating in the 3'-5' direction.</text>
        <dbReference type="EC" id="5.6.2.4"/>
    </reaction>
</comment>
<dbReference type="EC" id="5.6.2.4" evidence="12"/>
<proteinExistence type="inferred from homology"/>
<evidence type="ECO:0000259" key="14">
    <source>
        <dbReference type="PROSITE" id="PS51194"/>
    </source>
</evidence>
<dbReference type="NCBIfam" id="NF004067">
    <property type="entry name" value="PRK05580.1-4"/>
    <property type="match status" value="1"/>
</dbReference>
<dbReference type="GO" id="GO:0006270">
    <property type="term" value="P:DNA replication initiation"/>
    <property type="evidence" value="ECO:0007669"/>
    <property type="project" value="TreeGrafter"/>
</dbReference>
<dbReference type="InterPro" id="IPR041222">
    <property type="entry name" value="PriA_3primeBD"/>
</dbReference>
<dbReference type="InterPro" id="IPR001650">
    <property type="entry name" value="Helicase_C-like"/>
</dbReference>
<feature type="binding site" evidence="12">
    <location>
        <position position="476"/>
    </location>
    <ligand>
        <name>Zn(2+)</name>
        <dbReference type="ChEBI" id="CHEBI:29105"/>
        <label>1</label>
    </ligand>
</feature>
<dbReference type="GO" id="GO:0006310">
    <property type="term" value="P:DNA recombination"/>
    <property type="evidence" value="ECO:0007669"/>
    <property type="project" value="InterPro"/>
</dbReference>
<dbReference type="HAMAP" id="MF_00983">
    <property type="entry name" value="PriA"/>
    <property type="match status" value="1"/>
</dbReference>
<comment type="similarity">
    <text evidence="12">Belongs to the helicase family. PriA subfamily.</text>
</comment>
<comment type="catalytic activity">
    <reaction evidence="11 12">
        <text>ATP + H2O = ADP + phosphate + H(+)</text>
        <dbReference type="Rhea" id="RHEA:13065"/>
        <dbReference type="ChEBI" id="CHEBI:15377"/>
        <dbReference type="ChEBI" id="CHEBI:15378"/>
        <dbReference type="ChEBI" id="CHEBI:30616"/>
        <dbReference type="ChEBI" id="CHEBI:43474"/>
        <dbReference type="ChEBI" id="CHEBI:456216"/>
        <dbReference type="EC" id="5.6.2.4"/>
    </reaction>
</comment>
<dbReference type="InterPro" id="IPR040498">
    <property type="entry name" value="PriA_CRR"/>
</dbReference>
<dbReference type="GO" id="GO:0003677">
    <property type="term" value="F:DNA binding"/>
    <property type="evidence" value="ECO:0007669"/>
    <property type="project" value="UniProtKB-UniRule"/>
</dbReference>
<dbReference type="GO" id="GO:0006269">
    <property type="term" value="P:DNA replication, synthesis of primer"/>
    <property type="evidence" value="ECO:0007669"/>
    <property type="project" value="UniProtKB-KW"/>
</dbReference>
<evidence type="ECO:0000256" key="6">
    <source>
        <dbReference type="ARBA" id="ARBA00022806"/>
    </source>
</evidence>
<evidence type="ECO:0000256" key="12">
    <source>
        <dbReference type="HAMAP-Rule" id="MF_00983"/>
    </source>
</evidence>
<dbReference type="InterPro" id="IPR014001">
    <property type="entry name" value="Helicase_ATP-bd"/>
</dbReference>
<feature type="binding site" evidence="12">
    <location>
        <position position="436"/>
    </location>
    <ligand>
        <name>Zn(2+)</name>
        <dbReference type="ChEBI" id="CHEBI:29105"/>
        <label>1</label>
    </ligand>
</feature>
<evidence type="ECO:0000256" key="3">
    <source>
        <dbReference type="ARBA" id="ARBA00022723"/>
    </source>
</evidence>
<protein>
    <recommendedName>
        <fullName evidence="12">Replication restart protein PriA</fullName>
    </recommendedName>
    <alternativeName>
        <fullName evidence="12">ATP-dependent DNA helicase PriA</fullName>
        <ecNumber evidence="12">5.6.2.4</ecNumber>
    </alternativeName>
    <alternativeName>
        <fullName evidence="12">DNA 3'-5' helicase PriA</fullName>
    </alternativeName>
</protein>
<dbReference type="GO" id="GO:0008270">
    <property type="term" value="F:zinc ion binding"/>
    <property type="evidence" value="ECO:0007669"/>
    <property type="project" value="UniProtKB-UniRule"/>
</dbReference>
<evidence type="ECO:0000256" key="7">
    <source>
        <dbReference type="ARBA" id="ARBA00022833"/>
    </source>
</evidence>
<dbReference type="NCBIfam" id="TIGR00595">
    <property type="entry name" value="priA"/>
    <property type="match status" value="1"/>
</dbReference>
<dbReference type="Gene3D" id="3.40.1440.60">
    <property type="entry name" value="PriA, 3(prime) DNA-binding domain"/>
    <property type="match status" value="1"/>
</dbReference>
<dbReference type="AlphaFoldDB" id="A0A1I1V2E9"/>
<keyword evidence="3 12" id="KW-0479">Metal-binding</keyword>
<evidence type="ECO:0000259" key="13">
    <source>
        <dbReference type="PROSITE" id="PS51192"/>
    </source>
</evidence>
<dbReference type="InterPro" id="IPR005259">
    <property type="entry name" value="PriA"/>
</dbReference>
<dbReference type="Pfam" id="PF18319">
    <property type="entry name" value="Zn_ribbon_PriA"/>
    <property type="match status" value="1"/>
</dbReference>
<keyword evidence="10 12" id="KW-0413">Isomerase</keyword>
<evidence type="ECO:0000313" key="15">
    <source>
        <dbReference type="EMBL" id="SFD77084.1"/>
    </source>
</evidence>
<dbReference type="Pfam" id="PF17764">
    <property type="entry name" value="PriA_3primeBD"/>
    <property type="match status" value="1"/>
</dbReference>
<keyword evidence="7 12" id="KW-0862">Zinc</keyword>
<dbReference type="InterPro" id="IPR041236">
    <property type="entry name" value="PriA_C"/>
</dbReference>
<dbReference type="PROSITE" id="PS51192">
    <property type="entry name" value="HELICASE_ATP_BIND_1"/>
    <property type="match status" value="1"/>
</dbReference>
<comment type="subunit">
    <text evidence="12">Component of the replication restart primosome.</text>
</comment>
<dbReference type="GO" id="GO:0005524">
    <property type="term" value="F:ATP binding"/>
    <property type="evidence" value="ECO:0007669"/>
    <property type="project" value="UniProtKB-UniRule"/>
</dbReference>
<keyword evidence="16" id="KW-1185">Reference proteome</keyword>
<evidence type="ECO:0000313" key="16">
    <source>
        <dbReference type="Proteomes" id="UP000198611"/>
    </source>
</evidence>
<dbReference type="Proteomes" id="UP000198611">
    <property type="component" value="Unassembled WGS sequence"/>
</dbReference>
<sequence>MAETVLHVAVPSPVRRLFDYLPPAGDDPAWMAPGMRVRVPFGRQRLTGVIVAAGTSSDLPAAKLRRAEAVLDGRPLLTGDILALLHRAADYYHHPPGEVFAAALPVRLRDGHPARPGGPPRWWLTAEGAAVDPAGLDGRAPVQGALLRHLANGSAGPDELSAAHARWRDSLRRLEERGWVEQGRDSCLEPAGEATEGPAAGPHQAAAITAITGALGGFTPFLLEGVTGSGKTEVYLRAIEATLAAGRQALVLVPEIGLTPQALARFRRLGVPLAVLHSGMSDGQRACAWLAARHGEARVVIGTRSAIFTPLPEPGLIIVDEEHDPSYKQQEGFRYSGRDLALLRGQLAGVPVVLGSATPSLESLHQANEGRYQRLELPERAAGAVAPGVELRDLRGRTLDEGLGQPMIQAVERELATGGQVLLFLNRRGYAPTLLCHDCGFVAHCERCDAHLTFHQGRGRLRCHHCGADQAVPPACPACGSLDVRAIGLGTERIERALERLFPETGVARIDRDSTRARGRMEELLEQAHSGEARILLGTQMLAKGHHFPEVTLVGILDADQGLYSADFRAAERLAQLVTQVAGRAGRAERPGRVLIQTHHPDHPLLQRLAEEGYAACAAEALAERRLAALPPFSHLALLRAEAPKADAPNAFLAAAARAAGDPANVLVLGPVPAPMERRAGRYRAQLLLQADRRSDLHRLLAGWLPEVEALPEARRTRWSLDVDPVDLT</sequence>
<gene>
    <name evidence="12" type="primary">priA</name>
    <name evidence="15" type="ORF">SAMN05660831_02293</name>
</gene>
<keyword evidence="8 12" id="KW-0067">ATP-binding</keyword>
<organism evidence="15 16">
    <name type="scientific">Thiohalospira halophila DSM 15071</name>
    <dbReference type="NCBI Taxonomy" id="1123397"/>
    <lineage>
        <taxon>Bacteria</taxon>
        <taxon>Pseudomonadati</taxon>
        <taxon>Pseudomonadota</taxon>
        <taxon>Gammaproteobacteria</taxon>
        <taxon>Thiohalospirales</taxon>
        <taxon>Thiohalospiraceae</taxon>
        <taxon>Thiohalospira</taxon>
    </lineage>
</organism>
<evidence type="ECO:0000256" key="10">
    <source>
        <dbReference type="ARBA" id="ARBA00023235"/>
    </source>
</evidence>
<dbReference type="PROSITE" id="PS51194">
    <property type="entry name" value="HELICASE_CTER"/>
    <property type="match status" value="1"/>
</dbReference>
<feature type="binding site" evidence="12">
    <location>
        <position position="466"/>
    </location>
    <ligand>
        <name>Zn(2+)</name>
        <dbReference type="ChEBI" id="CHEBI:29105"/>
        <label>2</label>
    </ligand>
</feature>
<comment type="function">
    <text evidence="12">Initiates the restart of stalled replication forks, which reloads the replicative helicase on sites other than the origin of replication. Recognizes and binds to abandoned replication forks and remodels them to uncover a helicase loading site. Promotes assembly of the primosome at these replication forks.</text>
</comment>
<feature type="domain" description="Helicase ATP-binding" evidence="13">
    <location>
        <begin position="212"/>
        <end position="377"/>
    </location>
</feature>
<keyword evidence="2 12" id="KW-0235">DNA replication</keyword>
<dbReference type="InterPro" id="IPR027417">
    <property type="entry name" value="P-loop_NTPase"/>
</dbReference>
<keyword evidence="4 12" id="KW-0547">Nucleotide-binding</keyword>
<dbReference type="STRING" id="1123397.SAMN05660831_02293"/>
<dbReference type="SMART" id="SM00487">
    <property type="entry name" value="DEXDc"/>
    <property type="match status" value="1"/>
</dbReference>
<dbReference type="PANTHER" id="PTHR30580:SF0">
    <property type="entry name" value="PRIMOSOMAL PROTEIN N"/>
    <property type="match status" value="1"/>
</dbReference>
<reference evidence="15 16" key="1">
    <citation type="submission" date="2016-10" db="EMBL/GenBank/DDBJ databases">
        <authorList>
            <person name="de Groot N.N."/>
        </authorList>
    </citation>
    <scope>NUCLEOTIDE SEQUENCE [LARGE SCALE GENOMIC DNA]</scope>
    <source>
        <strain evidence="15 16">HL3</strain>
    </source>
</reference>
<keyword evidence="6 12" id="KW-0347">Helicase</keyword>